<dbReference type="CDD" id="cd01031">
    <property type="entry name" value="EriC"/>
    <property type="match status" value="1"/>
</dbReference>
<comment type="caution">
    <text evidence="10">The sequence shown here is derived from an EMBL/GenBank/DDBJ whole genome shotgun (WGS) entry which is preliminary data.</text>
</comment>
<evidence type="ECO:0000256" key="1">
    <source>
        <dbReference type="ARBA" id="ARBA00004141"/>
    </source>
</evidence>
<feature type="transmembrane region" description="Helical" evidence="8">
    <location>
        <begin position="300"/>
        <end position="323"/>
    </location>
</feature>
<dbReference type="Pfam" id="PF00654">
    <property type="entry name" value="Voltage_CLC"/>
    <property type="match status" value="1"/>
</dbReference>
<dbReference type="PANTHER" id="PTHR45711">
    <property type="entry name" value="CHLORIDE CHANNEL PROTEIN"/>
    <property type="match status" value="1"/>
</dbReference>
<evidence type="ECO:0000256" key="3">
    <source>
        <dbReference type="ARBA" id="ARBA00022692"/>
    </source>
</evidence>
<keyword evidence="6 8" id="KW-0472">Membrane</keyword>
<dbReference type="PRINTS" id="PR00762">
    <property type="entry name" value="CLCHANNEL"/>
</dbReference>
<evidence type="ECO:0000256" key="6">
    <source>
        <dbReference type="ARBA" id="ARBA00023136"/>
    </source>
</evidence>
<reference evidence="10 11" key="1">
    <citation type="submission" date="2018-12" db="EMBL/GenBank/DDBJ databases">
        <title>A novel vanA-carrying plasmid in a clinical isolate of Enterococcus avium.</title>
        <authorList>
            <person name="Bernasconi O.J."/>
            <person name="Luzzaro F."/>
            <person name="Endimiani A."/>
        </authorList>
    </citation>
    <scope>NUCLEOTIDE SEQUENCE [LARGE SCALE GENOMIC DNA]</scope>
    <source>
        <strain evidence="10 11">LC0559/18</strain>
    </source>
</reference>
<dbReference type="InterPro" id="IPR014743">
    <property type="entry name" value="Cl-channel_core"/>
</dbReference>
<dbReference type="InterPro" id="IPR006037">
    <property type="entry name" value="RCK_C"/>
</dbReference>
<dbReference type="GO" id="GO:0005247">
    <property type="term" value="F:voltage-gated chloride channel activity"/>
    <property type="evidence" value="ECO:0007669"/>
    <property type="project" value="TreeGrafter"/>
</dbReference>
<name>A0A437UNH9_ENTAV</name>
<dbReference type="GO" id="GO:0006813">
    <property type="term" value="P:potassium ion transport"/>
    <property type="evidence" value="ECO:0007669"/>
    <property type="project" value="InterPro"/>
</dbReference>
<dbReference type="AlphaFoldDB" id="A0A437UNH9"/>
<keyword evidence="4 8" id="KW-1133">Transmembrane helix</keyword>
<keyword evidence="5" id="KW-0406">Ion transport</keyword>
<dbReference type="SUPFAM" id="SSF116726">
    <property type="entry name" value="TrkA C-terminal domain-like"/>
    <property type="match status" value="1"/>
</dbReference>
<organism evidence="10 11">
    <name type="scientific">Enterococcus avium</name>
    <name type="common">Streptococcus avium</name>
    <dbReference type="NCBI Taxonomy" id="33945"/>
    <lineage>
        <taxon>Bacteria</taxon>
        <taxon>Bacillati</taxon>
        <taxon>Bacillota</taxon>
        <taxon>Bacilli</taxon>
        <taxon>Lactobacillales</taxon>
        <taxon>Enterococcaceae</taxon>
        <taxon>Enterococcus</taxon>
    </lineage>
</organism>
<feature type="transmembrane region" description="Helical" evidence="8">
    <location>
        <begin position="228"/>
        <end position="246"/>
    </location>
</feature>
<evidence type="ECO:0000313" key="11">
    <source>
        <dbReference type="Proteomes" id="UP000288388"/>
    </source>
</evidence>
<dbReference type="Gene3D" id="3.30.70.1450">
    <property type="entry name" value="Regulator of K+ conductance, C-terminal domain"/>
    <property type="match status" value="1"/>
</dbReference>
<feature type="transmembrane region" description="Helical" evidence="8">
    <location>
        <begin position="59"/>
        <end position="78"/>
    </location>
</feature>
<keyword evidence="7" id="KW-0868">Chloride</keyword>
<feature type="transmembrane region" description="Helical" evidence="8">
    <location>
        <begin position="155"/>
        <end position="178"/>
    </location>
</feature>
<dbReference type="Proteomes" id="UP000288388">
    <property type="component" value="Unassembled WGS sequence"/>
</dbReference>
<dbReference type="InterPro" id="IPR001807">
    <property type="entry name" value="ClC"/>
</dbReference>
<dbReference type="Gene3D" id="1.10.3080.10">
    <property type="entry name" value="Clc chloride channel"/>
    <property type="match status" value="1"/>
</dbReference>
<feature type="transmembrane region" description="Helical" evidence="8">
    <location>
        <begin position="266"/>
        <end position="288"/>
    </location>
</feature>
<sequence length="524" mass="57425">MKNEHEIKRLDSTKVIFILKGILIGAIAGIIVSLFRLLIEEMMEHIVTLYLWLRGNPVWIIPWALIMLACAFIVGSLIKSEPNIKGSGIPQVEGTLQGEIKLKWFSVLWKKFVGGVLSVGSGLFLGREGPSIQLGAMVGQGFSEYTKASTSEKKIFISSGAAAGLGAAFNAPIAGLLFVIEEVHHHFSPLIWLTSLTAALTANLISLNFFGLKPVLFIANVPSLPLKYYGLLILLGIILGILGYVYQVMLLSLPQLYKRSHLPEHLYGIIPFLLIIPIALFSPHYLGGGNQIVLSIGEQIFPLIVLISLFVLRFIFSMVSYGANLPGGIFLPILTLGALIGAIYGTVLHRWFGMDPMLIRDFAIFAMAGYFTAIGKAPLTAIILVTEMVGNITHLMPLAVCSLTAYVINDLLGGNPIYESLLERLLNGHLPSITGNKTIIEFPVTAESTLDGTMVRDFNWPKEMLLISIRRGSSEILTHGDTVMKVGDLLMILTDEGYTKKIKTQIRERSDAAIAKIQDKKIKD</sequence>
<evidence type="ECO:0000256" key="8">
    <source>
        <dbReference type="SAM" id="Phobius"/>
    </source>
</evidence>
<dbReference type="EMBL" id="RYZS01000001">
    <property type="protein sequence ID" value="RVU95173.1"/>
    <property type="molecule type" value="Genomic_DNA"/>
</dbReference>
<evidence type="ECO:0000256" key="2">
    <source>
        <dbReference type="ARBA" id="ARBA00022448"/>
    </source>
</evidence>
<dbReference type="Pfam" id="PF02080">
    <property type="entry name" value="TrkA_C"/>
    <property type="match status" value="1"/>
</dbReference>
<dbReference type="GO" id="GO:0008324">
    <property type="term" value="F:monoatomic cation transmembrane transporter activity"/>
    <property type="evidence" value="ECO:0007669"/>
    <property type="project" value="InterPro"/>
</dbReference>
<evidence type="ECO:0000259" key="9">
    <source>
        <dbReference type="PROSITE" id="PS51202"/>
    </source>
</evidence>
<dbReference type="InterPro" id="IPR036721">
    <property type="entry name" value="RCK_C_sf"/>
</dbReference>
<evidence type="ECO:0000256" key="5">
    <source>
        <dbReference type="ARBA" id="ARBA00023065"/>
    </source>
</evidence>
<keyword evidence="3 8" id="KW-0812">Transmembrane</keyword>
<dbReference type="PANTHER" id="PTHR45711:SF6">
    <property type="entry name" value="CHLORIDE CHANNEL PROTEIN"/>
    <property type="match status" value="1"/>
</dbReference>
<protein>
    <submittedName>
        <fullName evidence="10">ClC family H(+)/Cl(-) exchange transporter</fullName>
    </submittedName>
</protein>
<feature type="transmembrane region" description="Helical" evidence="8">
    <location>
        <begin position="329"/>
        <end position="352"/>
    </location>
</feature>
<comment type="subcellular location">
    <subcellularLocation>
        <location evidence="1">Membrane</location>
        <topology evidence="1">Multi-pass membrane protein</topology>
    </subcellularLocation>
</comment>
<proteinExistence type="predicted"/>
<keyword evidence="2" id="KW-0813">Transport</keyword>
<evidence type="ECO:0000256" key="4">
    <source>
        <dbReference type="ARBA" id="ARBA00022989"/>
    </source>
</evidence>
<feature type="transmembrane region" description="Helical" evidence="8">
    <location>
        <begin position="21"/>
        <end position="39"/>
    </location>
</feature>
<accession>A0A437UNH9</accession>
<evidence type="ECO:0000256" key="7">
    <source>
        <dbReference type="ARBA" id="ARBA00023214"/>
    </source>
</evidence>
<dbReference type="SUPFAM" id="SSF81340">
    <property type="entry name" value="Clc chloride channel"/>
    <property type="match status" value="1"/>
</dbReference>
<feature type="transmembrane region" description="Helical" evidence="8">
    <location>
        <begin position="364"/>
        <end position="386"/>
    </location>
</feature>
<dbReference type="PROSITE" id="PS51202">
    <property type="entry name" value="RCK_C"/>
    <property type="match status" value="1"/>
</dbReference>
<dbReference type="GO" id="GO:0005886">
    <property type="term" value="C:plasma membrane"/>
    <property type="evidence" value="ECO:0007669"/>
    <property type="project" value="TreeGrafter"/>
</dbReference>
<feature type="transmembrane region" description="Helical" evidence="8">
    <location>
        <begin position="190"/>
        <end position="216"/>
    </location>
</feature>
<evidence type="ECO:0000313" key="10">
    <source>
        <dbReference type="EMBL" id="RVU95173.1"/>
    </source>
</evidence>
<gene>
    <name evidence="10" type="ORF">EK398_10220</name>
</gene>
<dbReference type="RefSeq" id="WP_127979009.1">
    <property type="nucleotide sequence ID" value="NZ_JARPWD010000063.1"/>
</dbReference>
<feature type="domain" description="RCK C-terminal" evidence="9">
    <location>
        <begin position="427"/>
        <end position="508"/>
    </location>
</feature>